<dbReference type="EMBL" id="KV722472">
    <property type="protein sequence ID" value="OCH87809.1"/>
    <property type="molecule type" value="Genomic_DNA"/>
</dbReference>
<keyword evidence="2" id="KW-1185">Reference proteome</keyword>
<dbReference type="Proteomes" id="UP000250043">
    <property type="component" value="Unassembled WGS sequence"/>
</dbReference>
<gene>
    <name evidence="1" type="ORF">OBBRIDRAFT_795855</name>
</gene>
<organism evidence="1 2">
    <name type="scientific">Obba rivulosa</name>
    <dbReference type="NCBI Taxonomy" id="1052685"/>
    <lineage>
        <taxon>Eukaryota</taxon>
        <taxon>Fungi</taxon>
        <taxon>Dikarya</taxon>
        <taxon>Basidiomycota</taxon>
        <taxon>Agaricomycotina</taxon>
        <taxon>Agaricomycetes</taxon>
        <taxon>Polyporales</taxon>
        <taxon>Gelatoporiaceae</taxon>
        <taxon>Obba</taxon>
    </lineage>
</organism>
<dbReference type="AlphaFoldDB" id="A0A8E2ATP9"/>
<evidence type="ECO:0000313" key="1">
    <source>
        <dbReference type="EMBL" id="OCH87809.1"/>
    </source>
</evidence>
<sequence length="187" mass="21060">MSTVGEITHQQQHALLNNYELIFLILDALEESPYSGRTRNLACLAHVSKALCQPALNALRKNFPGLARPFLVFCEDWEEERDSLGGCTSSTGTRARTAKSDTWDRFQIYAHQVRKVTYAHPENFDCSSVFKSFAAKHPGQPFFPNLRSSIKRGFLHSFDVDSAFATSIQILRSKTHFTCGRTRSPSS</sequence>
<accession>A0A8E2ATP9</accession>
<name>A0A8E2ATP9_9APHY</name>
<proteinExistence type="predicted"/>
<evidence type="ECO:0000313" key="2">
    <source>
        <dbReference type="Proteomes" id="UP000250043"/>
    </source>
</evidence>
<protein>
    <submittedName>
        <fullName evidence="1">Uncharacterized protein</fullName>
    </submittedName>
</protein>
<dbReference type="OrthoDB" id="2754214at2759"/>
<reference evidence="1 2" key="1">
    <citation type="submission" date="2016-07" db="EMBL/GenBank/DDBJ databases">
        <title>Draft genome of the white-rot fungus Obba rivulosa 3A-2.</title>
        <authorList>
            <consortium name="DOE Joint Genome Institute"/>
            <person name="Miettinen O."/>
            <person name="Riley R."/>
            <person name="Acob R."/>
            <person name="Barry K."/>
            <person name="Cullen D."/>
            <person name="De Vries R."/>
            <person name="Hainaut M."/>
            <person name="Hatakka A."/>
            <person name="Henrissat B."/>
            <person name="Hilden K."/>
            <person name="Kuo R."/>
            <person name="Labutti K."/>
            <person name="Lipzen A."/>
            <person name="Makela M.R."/>
            <person name="Sandor L."/>
            <person name="Spatafora J.W."/>
            <person name="Grigoriev I.V."/>
            <person name="Hibbett D.S."/>
        </authorList>
    </citation>
    <scope>NUCLEOTIDE SEQUENCE [LARGE SCALE GENOMIC DNA]</scope>
    <source>
        <strain evidence="1 2">3A-2</strain>
    </source>
</reference>